<dbReference type="EMBL" id="VUMH01000012">
    <property type="protein sequence ID" value="MSS28639.1"/>
    <property type="molecule type" value="Genomic_DNA"/>
</dbReference>
<organism evidence="1 2">
    <name type="scientific">Desulfovibrio porci</name>
    <dbReference type="NCBI Taxonomy" id="2605782"/>
    <lineage>
        <taxon>Bacteria</taxon>
        <taxon>Pseudomonadati</taxon>
        <taxon>Thermodesulfobacteriota</taxon>
        <taxon>Desulfovibrionia</taxon>
        <taxon>Desulfovibrionales</taxon>
        <taxon>Desulfovibrionaceae</taxon>
        <taxon>Desulfovibrio</taxon>
    </lineage>
</organism>
<evidence type="ECO:0000313" key="1">
    <source>
        <dbReference type="EMBL" id="MSS28639.1"/>
    </source>
</evidence>
<proteinExistence type="predicted"/>
<gene>
    <name evidence="1" type="ORF">FYJ44_11480</name>
</gene>
<name>A0A6L5XNT8_9BACT</name>
<dbReference type="Proteomes" id="UP000477488">
    <property type="component" value="Unassembled WGS sequence"/>
</dbReference>
<keyword evidence="2" id="KW-1185">Reference proteome</keyword>
<dbReference type="PROSITE" id="PS51257">
    <property type="entry name" value="PROKAR_LIPOPROTEIN"/>
    <property type="match status" value="1"/>
</dbReference>
<sequence>MSYTKLCPGKSLSLSVAMLSCSVTRLRRERLKQAAGAATASAFFRILPAPAIRLRFAPAEQRWLCPFLSAADLFRCNVSIGCSPSLKSVELELPHNSKPTEGEGE</sequence>
<evidence type="ECO:0000313" key="2">
    <source>
        <dbReference type="Proteomes" id="UP000477488"/>
    </source>
</evidence>
<dbReference type="AlphaFoldDB" id="A0A6L5XNT8"/>
<reference evidence="1 2" key="1">
    <citation type="submission" date="2019-09" db="EMBL/GenBank/DDBJ databases">
        <title>In-depth cultivation of the pig gut microbiome towards novel bacterial diversity and tailored functional studies.</title>
        <authorList>
            <person name="Wylensek D."/>
            <person name="Hitch T.C.A."/>
            <person name="Clavel T."/>
        </authorList>
    </citation>
    <scope>NUCLEOTIDE SEQUENCE [LARGE SCALE GENOMIC DNA]</scope>
    <source>
        <strain evidence="1 2">PG-178-WT-4</strain>
    </source>
</reference>
<comment type="caution">
    <text evidence="1">The sequence shown here is derived from an EMBL/GenBank/DDBJ whole genome shotgun (WGS) entry which is preliminary data.</text>
</comment>
<protein>
    <submittedName>
        <fullName evidence="1">Uncharacterized protein</fullName>
    </submittedName>
</protein>
<accession>A0A6L5XNT8</accession>